<keyword evidence="7" id="KW-0378">Hydrolase</keyword>
<keyword evidence="6 25" id="KW-0479">Metal-binding</keyword>
<evidence type="ECO:0000256" key="22">
    <source>
        <dbReference type="ARBA" id="ARBA00076788"/>
    </source>
</evidence>
<dbReference type="PANTHER" id="PTHR11105:SF0">
    <property type="entry name" value="CITRAMALYL-COA LYASE, MITOCHONDRIAL"/>
    <property type="match status" value="1"/>
</dbReference>
<reference evidence="27" key="1">
    <citation type="journal article" date="2023" name="Mol. Biol. Evol.">
        <title>Third-Generation Sequencing Reveals the Adaptive Role of the Epigenome in Three Deep-Sea Polychaetes.</title>
        <authorList>
            <person name="Perez M."/>
            <person name="Aroh O."/>
            <person name="Sun Y."/>
            <person name="Lan Y."/>
            <person name="Juniper S.K."/>
            <person name="Young C.R."/>
            <person name="Angers B."/>
            <person name="Qian P.Y."/>
        </authorList>
    </citation>
    <scope>NUCLEOTIDE SEQUENCE</scope>
    <source>
        <strain evidence="27">P08H-3</strain>
    </source>
</reference>
<evidence type="ECO:0000256" key="7">
    <source>
        <dbReference type="ARBA" id="ARBA00022801"/>
    </source>
</evidence>
<dbReference type="InterPro" id="IPR011206">
    <property type="entry name" value="Citrate_lyase_beta/mcl1/mcl2"/>
</dbReference>
<evidence type="ECO:0000256" key="6">
    <source>
        <dbReference type="ARBA" id="ARBA00022723"/>
    </source>
</evidence>
<evidence type="ECO:0000256" key="1">
    <source>
        <dbReference type="ARBA" id="ARBA00001946"/>
    </source>
</evidence>
<feature type="binding site" evidence="25">
    <location>
        <position position="200"/>
    </location>
    <ligand>
        <name>Mg(2+)</name>
        <dbReference type="ChEBI" id="CHEBI:18420"/>
    </ligand>
</feature>
<evidence type="ECO:0000256" key="9">
    <source>
        <dbReference type="ARBA" id="ARBA00022946"/>
    </source>
</evidence>
<evidence type="ECO:0000256" key="23">
    <source>
        <dbReference type="ARBA" id="ARBA00083020"/>
    </source>
</evidence>
<keyword evidence="12" id="KW-0456">Lyase</keyword>
<dbReference type="PANTHER" id="PTHR11105">
    <property type="entry name" value="CITRATE LYASE SUBUNIT BETA-RELATED"/>
    <property type="match status" value="1"/>
</dbReference>
<keyword evidence="8 25" id="KW-0460">Magnesium</keyword>
<evidence type="ECO:0000256" key="5">
    <source>
        <dbReference type="ARBA" id="ARBA00022679"/>
    </source>
</evidence>
<dbReference type="PIRSF" id="PIRSF015582">
    <property type="entry name" value="Cit_lyase_B"/>
    <property type="match status" value="1"/>
</dbReference>
<comment type="subcellular location">
    <subcellularLocation>
        <location evidence="2">Mitochondrion</location>
    </subcellularLocation>
</comment>
<dbReference type="EC" id="2.3.3.9" evidence="4"/>
<evidence type="ECO:0000256" key="15">
    <source>
        <dbReference type="ARBA" id="ARBA00051672"/>
    </source>
</evidence>
<comment type="function">
    <text evidence="16">Mitochondrial citramalyl-CoA lyase indirectly involved in the vitamin B12 metabolism. Converts citramalyl-CoA into acetyl-CoA and pyruvate in the C5-dicarboxylate catabolism pathway. The C5-dicarboxylate catabolism pathway is required to detoxify itaconate, a vitamin B12-poisoning metabolite. Also acts as a malate synthase in vitro, converting glyoxylate and acetyl-CoA to malate. Also displays malyl-CoA thioesterase activity. Also acts as a beta-methylmalate synthase in vitro, by mediating conversion of glyoxylate and propionyl-CoA to beta-methylmalate. Also has very weak citramalate synthase activity in vitro.</text>
</comment>
<dbReference type="GO" id="GO:0106064">
    <property type="term" value="P:regulation of cobalamin metabolic process"/>
    <property type="evidence" value="ECO:0007669"/>
    <property type="project" value="TreeGrafter"/>
</dbReference>
<comment type="catalytic activity">
    <reaction evidence="14">
        <text>propanoyl-CoA + glyoxylate + H2O = 3-methylmalate + CoA + H(+)</text>
        <dbReference type="Rhea" id="RHEA:47628"/>
        <dbReference type="ChEBI" id="CHEBI:15377"/>
        <dbReference type="ChEBI" id="CHEBI:15378"/>
        <dbReference type="ChEBI" id="CHEBI:36655"/>
        <dbReference type="ChEBI" id="CHEBI:57287"/>
        <dbReference type="ChEBI" id="CHEBI:57392"/>
        <dbReference type="ChEBI" id="CHEBI:87810"/>
    </reaction>
</comment>
<dbReference type="InterPro" id="IPR040186">
    <property type="entry name" value="Citramalyl-CoA_lyase"/>
</dbReference>
<feature type="binding site" evidence="25">
    <location>
        <position position="163"/>
    </location>
    <ligand>
        <name>Mg(2+)</name>
        <dbReference type="ChEBI" id="CHEBI:18420"/>
    </ligand>
</feature>
<evidence type="ECO:0000256" key="4">
    <source>
        <dbReference type="ARBA" id="ARBA00012636"/>
    </source>
</evidence>
<feature type="binding site" evidence="24">
    <location>
        <position position="163"/>
    </location>
    <ligand>
        <name>substrate</name>
    </ligand>
</feature>
<dbReference type="InterPro" id="IPR015813">
    <property type="entry name" value="Pyrv/PenolPyrv_kinase-like_dom"/>
</dbReference>
<dbReference type="InterPro" id="IPR040442">
    <property type="entry name" value="Pyrv_kinase-like_dom_sf"/>
</dbReference>
<evidence type="ECO:0000313" key="28">
    <source>
        <dbReference type="Proteomes" id="UP001208570"/>
    </source>
</evidence>
<comment type="cofactor">
    <cofactor evidence="1">
        <name>Mg(2+)</name>
        <dbReference type="ChEBI" id="CHEBI:18420"/>
    </cofactor>
</comment>
<sequence length="307" mass="34862">MARHLQKLQQQMTRCIQGVWAAPSYRTFNTELRYVPRRACLYVPGNDERKLNKIPTLGADCVIMDCEDGVALNRKDEARLTIRRMLDELDFGQTEPIVRINSVTSGLAQTDLDVIFQADRVPPTFMVPKVDQMEQINWINDQLSSRLKLKGHNNKVNLIIFIESAMALLNLKEICQRGVRLSTERDSLMNLDGVVFGSDDFLADIGATRTKEARELIYARQHVITVAKAFRLQAIDIVYIDYKDVEGLTEQCLEGALMGFTGKQCIHPSQVNIVQEAFTPSKTKIEWAHELIEAFTEHQQSGKASYT</sequence>
<accession>A0AAD9J5H8</accession>
<evidence type="ECO:0000256" key="24">
    <source>
        <dbReference type="PIRSR" id="PIRSR015582-1"/>
    </source>
</evidence>
<gene>
    <name evidence="27" type="ORF">LSH36_639g00014</name>
</gene>
<evidence type="ECO:0000256" key="18">
    <source>
        <dbReference type="ARBA" id="ARBA00066460"/>
    </source>
</evidence>
<dbReference type="Pfam" id="PF03328">
    <property type="entry name" value="HpcH_HpaI"/>
    <property type="match status" value="1"/>
</dbReference>
<keyword evidence="9" id="KW-0809">Transit peptide</keyword>
<comment type="catalytic activity">
    <reaction evidence="13">
        <text>glyoxylate + acetyl-CoA + H2O = (S)-malate + CoA + H(+)</text>
        <dbReference type="Rhea" id="RHEA:18181"/>
        <dbReference type="ChEBI" id="CHEBI:15377"/>
        <dbReference type="ChEBI" id="CHEBI:15378"/>
        <dbReference type="ChEBI" id="CHEBI:15589"/>
        <dbReference type="ChEBI" id="CHEBI:36655"/>
        <dbReference type="ChEBI" id="CHEBI:57287"/>
        <dbReference type="ChEBI" id="CHEBI:57288"/>
        <dbReference type="EC" id="2.3.3.9"/>
    </reaction>
</comment>
<dbReference type="AlphaFoldDB" id="A0AAD9J5H8"/>
<dbReference type="EC" id="4.1.3.25" evidence="19"/>
<dbReference type="InterPro" id="IPR005000">
    <property type="entry name" value="Aldolase/citrate-lyase_domain"/>
</dbReference>
<dbReference type="GO" id="GO:0046872">
    <property type="term" value="F:metal ion binding"/>
    <property type="evidence" value="ECO:0007669"/>
    <property type="project" value="UniProtKB-KW"/>
</dbReference>
<keyword evidence="11" id="KW-0496">Mitochondrion</keyword>
<comment type="catalytic activity">
    <reaction evidence="15">
        <text>(3S)-citramalyl-CoA = pyruvate + acetyl-CoA</text>
        <dbReference type="Rhea" id="RHEA:22612"/>
        <dbReference type="ChEBI" id="CHEBI:15361"/>
        <dbReference type="ChEBI" id="CHEBI:57288"/>
        <dbReference type="ChEBI" id="CHEBI:58668"/>
        <dbReference type="EC" id="4.1.3.25"/>
    </reaction>
</comment>
<evidence type="ECO:0000313" key="27">
    <source>
        <dbReference type="EMBL" id="KAK2146015.1"/>
    </source>
</evidence>
<dbReference type="GO" id="GO:0004474">
    <property type="term" value="F:malate synthase activity"/>
    <property type="evidence" value="ECO:0007669"/>
    <property type="project" value="UniProtKB-EC"/>
</dbReference>
<dbReference type="FunFam" id="3.20.20.60:FF:000014">
    <property type="entry name" value="Citrate lyase subunit beta-like protein"/>
    <property type="match status" value="1"/>
</dbReference>
<keyword evidence="10" id="KW-0007">Acetylation</keyword>
<feature type="domain" description="HpcH/HpaI aldolase/citrate lyase" evidence="26">
    <location>
        <begin position="38"/>
        <end position="268"/>
    </location>
</feature>
<evidence type="ECO:0000256" key="10">
    <source>
        <dbReference type="ARBA" id="ARBA00022990"/>
    </source>
</evidence>
<evidence type="ECO:0000256" key="2">
    <source>
        <dbReference type="ARBA" id="ARBA00004173"/>
    </source>
</evidence>
<dbReference type="EMBL" id="JAODUP010000639">
    <property type="protein sequence ID" value="KAK2146015.1"/>
    <property type="molecule type" value="Genomic_DNA"/>
</dbReference>
<evidence type="ECO:0000256" key="14">
    <source>
        <dbReference type="ARBA" id="ARBA00051623"/>
    </source>
</evidence>
<protein>
    <recommendedName>
        <fullName evidence="20">Citramalyl-CoA lyase, mitochondrial</fullName>
        <ecNumber evidence="4">2.3.3.9</ecNumber>
        <ecNumber evidence="18">3.1.2.30</ecNumber>
        <ecNumber evidence="19">4.1.3.25</ecNumber>
    </recommendedName>
    <alternativeName>
        <fullName evidence="22">(3S)-malyl-CoA thioesterase</fullName>
    </alternativeName>
    <alternativeName>
        <fullName evidence="23">Beta-methylmalate synthase</fullName>
    </alternativeName>
    <alternativeName>
        <fullName evidence="21">Malate synthase</fullName>
    </alternativeName>
</protein>
<organism evidence="27 28">
    <name type="scientific">Paralvinella palmiformis</name>
    <dbReference type="NCBI Taxonomy" id="53620"/>
    <lineage>
        <taxon>Eukaryota</taxon>
        <taxon>Metazoa</taxon>
        <taxon>Spiralia</taxon>
        <taxon>Lophotrochozoa</taxon>
        <taxon>Annelida</taxon>
        <taxon>Polychaeta</taxon>
        <taxon>Sedentaria</taxon>
        <taxon>Canalipalpata</taxon>
        <taxon>Terebellida</taxon>
        <taxon>Terebelliformia</taxon>
        <taxon>Alvinellidae</taxon>
        <taxon>Paralvinella</taxon>
    </lineage>
</organism>
<dbReference type="GO" id="GO:0016787">
    <property type="term" value="F:hydrolase activity"/>
    <property type="evidence" value="ECO:0007669"/>
    <property type="project" value="UniProtKB-KW"/>
</dbReference>
<evidence type="ECO:0000256" key="20">
    <source>
        <dbReference type="ARBA" id="ARBA00072098"/>
    </source>
</evidence>
<evidence type="ECO:0000256" key="3">
    <source>
        <dbReference type="ARBA" id="ARBA00011233"/>
    </source>
</evidence>
<comment type="subunit">
    <text evidence="3">Homotrimer.</text>
</comment>
<keyword evidence="28" id="KW-1185">Reference proteome</keyword>
<dbReference type="GO" id="GO:0005739">
    <property type="term" value="C:mitochondrion"/>
    <property type="evidence" value="ECO:0007669"/>
    <property type="project" value="UniProtKB-SubCell"/>
</dbReference>
<evidence type="ECO:0000256" key="19">
    <source>
        <dbReference type="ARBA" id="ARBA00066840"/>
    </source>
</evidence>
<proteinExistence type="inferred from homology"/>
<evidence type="ECO:0000256" key="12">
    <source>
        <dbReference type="ARBA" id="ARBA00023239"/>
    </source>
</evidence>
<evidence type="ECO:0000256" key="11">
    <source>
        <dbReference type="ARBA" id="ARBA00023128"/>
    </source>
</evidence>
<evidence type="ECO:0000256" key="8">
    <source>
        <dbReference type="ARBA" id="ARBA00022842"/>
    </source>
</evidence>
<dbReference type="Gene3D" id="3.20.20.60">
    <property type="entry name" value="Phosphoenolpyruvate-binding domains"/>
    <property type="match status" value="1"/>
</dbReference>
<evidence type="ECO:0000256" key="21">
    <source>
        <dbReference type="ARBA" id="ARBA00076231"/>
    </source>
</evidence>
<comment type="similarity">
    <text evidence="17">Belongs to the HpcH/HpaI aldolase family. Citrate lyase beta subunit-like subfamily.</text>
</comment>
<feature type="binding site" evidence="24">
    <location>
        <position position="99"/>
    </location>
    <ligand>
        <name>substrate</name>
    </ligand>
</feature>
<dbReference type="Proteomes" id="UP001208570">
    <property type="component" value="Unassembled WGS sequence"/>
</dbReference>
<dbReference type="GO" id="GO:0047777">
    <property type="term" value="F:(S)-citramalyl-CoA lyase activity"/>
    <property type="evidence" value="ECO:0007669"/>
    <property type="project" value="UniProtKB-EC"/>
</dbReference>
<keyword evidence="5" id="KW-0808">Transferase</keyword>
<evidence type="ECO:0000256" key="16">
    <source>
        <dbReference type="ARBA" id="ARBA00055540"/>
    </source>
</evidence>
<dbReference type="SUPFAM" id="SSF51621">
    <property type="entry name" value="Phosphoenolpyruvate/pyruvate domain"/>
    <property type="match status" value="1"/>
</dbReference>
<name>A0AAD9J5H8_9ANNE</name>
<dbReference type="EC" id="3.1.2.30" evidence="18"/>
<evidence type="ECO:0000259" key="26">
    <source>
        <dbReference type="Pfam" id="PF03328"/>
    </source>
</evidence>
<evidence type="ECO:0000256" key="25">
    <source>
        <dbReference type="PIRSR" id="PIRSR015582-2"/>
    </source>
</evidence>
<evidence type="ECO:0000256" key="13">
    <source>
        <dbReference type="ARBA" id="ARBA00047918"/>
    </source>
</evidence>
<comment type="caution">
    <text evidence="27">The sequence shown here is derived from an EMBL/GenBank/DDBJ whole genome shotgun (WGS) entry which is preliminary data.</text>
</comment>
<evidence type="ECO:0000256" key="17">
    <source>
        <dbReference type="ARBA" id="ARBA00061542"/>
    </source>
</evidence>